<dbReference type="Proteomes" id="UP000295621">
    <property type="component" value="Unassembled WGS sequence"/>
</dbReference>
<protein>
    <recommendedName>
        <fullName evidence="3 11">Beta-glucosidase</fullName>
        <ecNumber evidence="3 11">3.2.1.21</ecNumber>
    </recommendedName>
</protein>
<proteinExistence type="inferred from homology"/>
<dbReference type="FunFam" id="3.20.20.80:FF:000004">
    <property type="entry name" value="Beta-glucosidase 6-phospho-beta-glucosidase"/>
    <property type="match status" value="1"/>
</dbReference>
<feature type="binding site" evidence="10">
    <location>
        <position position="422"/>
    </location>
    <ligand>
        <name>substrate</name>
    </ligand>
</feature>
<feature type="binding site" evidence="10">
    <location>
        <begin position="429"/>
        <end position="430"/>
    </location>
    <ligand>
        <name>substrate</name>
    </ligand>
</feature>
<evidence type="ECO:0000313" key="13">
    <source>
        <dbReference type="Proteomes" id="UP000295621"/>
    </source>
</evidence>
<reference evidence="12 13" key="1">
    <citation type="submission" date="2019-02" db="EMBL/GenBank/DDBJ databases">
        <title>Draft genome sequences of novel Actinobacteria.</title>
        <authorList>
            <person name="Sahin N."/>
            <person name="Ay H."/>
            <person name="Saygin H."/>
        </authorList>
    </citation>
    <scope>NUCLEOTIDE SEQUENCE [LARGE SCALE GENOMIC DNA]</scope>
    <source>
        <strain evidence="12 13">KC603</strain>
    </source>
</reference>
<evidence type="ECO:0000256" key="10">
    <source>
        <dbReference type="PIRSR" id="PIRSR617736-2"/>
    </source>
</evidence>
<feature type="binding site" evidence="10">
    <location>
        <position position="168"/>
    </location>
    <ligand>
        <name>substrate</name>
    </ligand>
</feature>
<dbReference type="InterPro" id="IPR033132">
    <property type="entry name" value="GH_1_N_CS"/>
</dbReference>
<evidence type="ECO:0000256" key="3">
    <source>
        <dbReference type="ARBA" id="ARBA00012744"/>
    </source>
</evidence>
<dbReference type="PRINTS" id="PR00131">
    <property type="entry name" value="GLHYDRLASE1"/>
</dbReference>
<dbReference type="GO" id="GO:0008422">
    <property type="term" value="F:beta-glucosidase activity"/>
    <property type="evidence" value="ECO:0007669"/>
    <property type="project" value="UniProtKB-EC"/>
</dbReference>
<evidence type="ECO:0000256" key="7">
    <source>
        <dbReference type="ARBA" id="ARBA00023295"/>
    </source>
</evidence>
<comment type="catalytic activity">
    <reaction evidence="1 11">
        <text>Hydrolysis of terminal, non-reducing beta-D-glucosyl residues with release of beta-D-glucose.</text>
        <dbReference type="EC" id="3.2.1.21"/>
    </reaction>
</comment>
<evidence type="ECO:0000256" key="11">
    <source>
        <dbReference type="RuleBase" id="RU361175"/>
    </source>
</evidence>
<sequence length="471" mass="51768">MTIGTGRRFPDGFLWGSATASYQIEGAAKEGGRGPSIWDTFSHTPGKTLNGDTGDVADDHYHRWQEDLGHIADLGLGAYRFSTAWPRVQPGGSGPVNREGLDFYSRLVDGLLDRGVKPVLTLYHWDLPQDLEDAGGWANRDTAYRFAEYAELMARELGDRVDTWTTLNEPWCSAYLGYASGAHAPGRADGAAALAAVHHLNLAHGLGVQAIRSVLPSARASITLNLHVIRPVDPSSEADLDAVRRVDALANRAFTGPLLSGAYPADLFDDTAHVTDWSFVRAGDEEIAHQPIDVLGVNYYSTALARRWDGARPRSEDDGHDDALGSPWVGADDVEFVRPEGPYTAMGWNIDPTGMTELLLRIAREYPDQPMMITENGAAFADTVSPDGAVHDPLRIDYIARHLEAVGQAIDQGADVRGYFAWSLLDNFEWSYGYDRRFGLIRVDYDTLVRTWKDSAHWYQGVVARNALPEG</sequence>
<dbReference type="Gene3D" id="3.20.20.80">
    <property type="entry name" value="Glycosidases"/>
    <property type="match status" value="1"/>
</dbReference>
<evidence type="ECO:0000256" key="9">
    <source>
        <dbReference type="PIRSR" id="PIRSR617736-1"/>
    </source>
</evidence>
<dbReference type="GO" id="GO:0030245">
    <property type="term" value="P:cellulose catabolic process"/>
    <property type="evidence" value="ECO:0007669"/>
    <property type="project" value="UniProtKB-KW"/>
</dbReference>
<dbReference type="AlphaFoldDB" id="A0A4R4RTG6"/>
<evidence type="ECO:0000256" key="6">
    <source>
        <dbReference type="ARBA" id="ARBA00023277"/>
    </source>
</evidence>
<dbReference type="EMBL" id="SMKL01000014">
    <property type="protein sequence ID" value="TDC52589.1"/>
    <property type="molecule type" value="Genomic_DNA"/>
</dbReference>
<keyword evidence="8" id="KW-0624">Polysaccharide degradation</keyword>
<feature type="binding site" evidence="10">
    <location>
        <position position="300"/>
    </location>
    <ligand>
        <name>substrate</name>
    </ligand>
</feature>
<dbReference type="EC" id="3.2.1.21" evidence="3 11"/>
<dbReference type="PROSITE" id="PS00653">
    <property type="entry name" value="GLYCOSYL_HYDROL_F1_2"/>
    <property type="match status" value="1"/>
</dbReference>
<dbReference type="GO" id="GO:0005829">
    <property type="term" value="C:cytosol"/>
    <property type="evidence" value="ECO:0007669"/>
    <property type="project" value="TreeGrafter"/>
</dbReference>
<keyword evidence="6" id="KW-0119">Carbohydrate metabolism</keyword>
<keyword evidence="13" id="KW-1185">Reference proteome</keyword>
<feature type="active site" description="Nucleophile" evidence="9">
    <location>
        <position position="375"/>
    </location>
</feature>
<name>A0A4R4RTG6_9ACTN</name>
<evidence type="ECO:0000256" key="2">
    <source>
        <dbReference type="ARBA" id="ARBA00010838"/>
    </source>
</evidence>
<dbReference type="InterPro" id="IPR001360">
    <property type="entry name" value="Glyco_hydro_1"/>
</dbReference>
<evidence type="ECO:0000313" key="12">
    <source>
        <dbReference type="EMBL" id="TDC52589.1"/>
    </source>
</evidence>
<comment type="caution">
    <text evidence="12">The sequence shown here is derived from an EMBL/GenBank/DDBJ whole genome shotgun (WGS) entry which is preliminary data.</text>
</comment>
<dbReference type="SUPFAM" id="SSF51445">
    <property type="entry name" value="(Trans)glycosidases"/>
    <property type="match status" value="1"/>
</dbReference>
<dbReference type="OrthoDB" id="9765195at2"/>
<evidence type="ECO:0000256" key="5">
    <source>
        <dbReference type="ARBA" id="ARBA00023001"/>
    </source>
</evidence>
<evidence type="ECO:0000256" key="4">
    <source>
        <dbReference type="ARBA" id="ARBA00022801"/>
    </source>
</evidence>
<keyword evidence="5" id="KW-0136">Cellulose degradation</keyword>
<dbReference type="NCBIfam" id="TIGR03356">
    <property type="entry name" value="BGL"/>
    <property type="match status" value="1"/>
</dbReference>
<dbReference type="Pfam" id="PF00232">
    <property type="entry name" value="Glyco_hydro_1"/>
    <property type="match status" value="1"/>
</dbReference>
<keyword evidence="7 11" id="KW-0326">Glycosidase</keyword>
<evidence type="ECO:0000256" key="8">
    <source>
        <dbReference type="ARBA" id="ARBA00023326"/>
    </source>
</evidence>
<feature type="active site" description="Proton donor" evidence="9">
    <location>
        <position position="169"/>
    </location>
</feature>
<feature type="binding site" evidence="10">
    <location>
        <position position="23"/>
    </location>
    <ligand>
        <name>substrate</name>
    </ligand>
</feature>
<dbReference type="PANTHER" id="PTHR10353">
    <property type="entry name" value="GLYCOSYL HYDROLASE"/>
    <property type="match status" value="1"/>
</dbReference>
<evidence type="ECO:0000256" key="1">
    <source>
        <dbReference type="ARBA" id="ARBA00000448"/>
    </source>
</evidence>
<dbReference type="RefSeq" id="WP_131981209.1">
    <property type="nucleotide sequence ID" value="NZ_SMKL01000014.1"/>
</dbReference>
<dbReference type="InterPro" id="IPR017736">
    <property type="entry name" value="Glyco_hydro_1_beta-glucosidase"/>
</dbReference>
<comment type="similarity">
    <text evidence="2 11">Belongs to the glycosyl hydrolase 1 family.</text>
</comment>
<accession>A0A4R4RTG6</accession>
<organism evidence="12 13">
    <name type="scientific">Jiangella ureilytica</name>
    <dbReference type="NCBI Taxonomy" id="2530374"/>
    <lineage>
        <taxon>Bacteria</taxon>
        <taxon>Bacillati</taxon>
        <taxon>Actinomycetota</taxon>
        <taxon>Actinomycetes</taxon>
        <taxon>Jiangellales</taxon>
        <taxon>Jiangellaceae</taxon>
        <taxon>Jiangella</taxon>
    </lineage>
</organism>
<feature type="binding site" evidence="10">
    <location>
        <position position="124"/>
    </location>
    <ligand>
        <name>substrate</name>
    </ligand>
</feature>
<gene>
    <name evidence="12" type="ORF">E1212_08325</name>
</gene>
<dbReference type="InterPro" id="IPR017853">
    <property type="entry name" value="GH"/>
</dbReference>
<keyword evidence="4 11" id="KW-0378">Hydrolase</keyword>
<dbReference type="PANTHER" id="PTHR10353:SF36">
    <property type="entry name" value="LP05116P"/>
    <property type="match status" value="1"/>
</dbReference>